<dbReference type="PANTHER" id="PTHR13479:SF40">
    <property type="entry name" value="SMALL RIBOSOMAL SUBUNIT PROTEIN BS18M"/>
    <property type="match status" value="1"/>
</dbReference>
<keyword evidence="2 5" id="KW-0689">Ribosomal protein</keyword>
<keyword evidence="5" id="KW-0699">rRNA-binding</keyword>
<proteinExistence type="inferred from homology"/>
<evidence type="ECO:0000256" key="1">
    <source>
        <dbReference type="ARBA" id="ARBA00005589"/>
    </source>
</evidence>
<dbReference type="PRINTS" id="PR00974">
    <property type="entry name" value="RIBOSOMALS18"/>
</dbReference>
<feature type="region of interest" description="Disordered" evidence="7">
    <location>
        <begin position="1"/>
        <end position="22"/>
    </location>
</feature>
<dbReference type="GO" id="GO:0003735">
    <property type="term" value="F:structural constituent of ribosome"/>
    <property type="evidence" value="ECO:0007669"/>
    <property type="project" value="InterPro"/>
</dbReference>
<dbReference type="InterPro" id="IPR036870">
    <property type="entry name" value="Ribosomal_bS18_sf"/>
</dbReference>
<comment type="similarity">
    <text evidence="1 5 6">Belongs to the bacterial ribosomal protein bS18 family.</text>
</comment>
<comment type="function">
    <text evidence="5">Binds as a heterodimer with protein bS6 to the central domain of the 16S rRNA, where it helps stabilize the platform of the 30S subunit.</text>
</comment>
<evidence type="ECO:0000313" key="9">
    <source>
        <dbReference type="Proteomes" id="UP000593892"/>
    </source>
</evidence>
<evidence type="ECO:0000256" key="7">
    <source>
        <dbReference type="SAM" id="MobiDB-lite"/>
    </source>
</evidence>
<dbReference type="HAMAP" id="MF_00270">
    <property type="entry name" value="Ribosomal_bS18"/>
    <property type="match status" value="1"/>
</dbReference>
<gene>
    <name evidence="5" type="primary">rpsR</name>
    <name evidence="8" type="ORF">IRI77_07405</name>
</gene>
<dbReference type="GO" id="GO:0006412">
    <property type="term" value="P:translation"/>
    <property type="evidence" value="ECO:0007669"/>
    <property type="project" value="UniProtKB-UniRule"/>
</dbReference>
<dbReference type="SUPFAM" id="SSF46911">
    <property type="entry name" value="Ribosomal protein S18"/>
    <property type="match status" value="1"/>
</dbReference>
<dbReference type="KEGG" id="pfer:IRI77_07405"/>
<name>A0A7S7SLW4_PALFE</name>
<dbReference type="InterPro" id="IPR018275">
    <property type="entry name" value="Ribosomal_bS18_CS"/>
</dbReference>
<sequence length="104" mass="11914">MAEQKGGRPIAASQRPTGTDKAIATGKRQYFRRKKVDRICIEKIDYIDYKDTRLLSQFITERGKIVPRRISGLNAQNQRRITEAIKLARNIALLPFAGGNERER</sequence>
<evidence type="ECO:0000256" key="3">
    <source>
        <dbReference type="ARBA" id="ARBA00023274"/>
    </source>
</evidence>
<dbReference type="Gene3D" id="4.10.640.10">
    <property type="entry name" value="Ribosomal protein S18"/>
    <property type="match status" value="1"/>
</dbReference>
<dbReference type="Proteomes" id="UP000593892">
    <property type="component" value="Chromosome"/>
</dbReference>
<dbReference type="GO" id="GO:0070181">
    <property type="term" value="F:small ribosomal subunit rRNA binding"/>
    <property type="evidence" value="ECO:0007669"/>
    <property type="project" value="TreeGrafter"/>
</dbReference>
<evidence type="ECO:0000256" key="5">
    <source>
        <dbReference type="HAMAP-Rule" id="MF_00270"/>
    </source>
</evidence>
<dbReference type="EMBL" id="CP063849">
    <property type="protein sequence ID" value="QOY89769.1"/>
    <property type="molecule type" value="Genomic_DNA"/>
</dbReference>
<dbReference type="RefSeq" id="WP_194451431.1">
    <property type="nucleotide sequence ID" value="NZ_CP063849.1"/>
</dbReference>
<dbReference type="PROSITE" id="PS00057">
    <property type="entry name" value="RIBOSOMAL_S18"/>
    <property type="match status" value="1"/>
</dbReference>
<reference evidence="8 9" key="1">
    <citation type="submission" date="2020-10" db="EMBL/GenBank/DDBJ databases">
        <title>Complete genome sequence of Paludibaculum fermentans P105T, a facultatively anaerobic acidobacterium capable of dissimilatory Fe(III) reduction.</title>
        <authorList>
            <person name="Dedysh S.N."/>
            <person name="Beletsky A.V."/>
            <person name="Kulichevskaya I.S."/>
            <person name="Mardanov A.V."/>
            <person name="Ravin N.V."/>
        </authorList>
    </citation>
    <scope>NUCLEOTIDE SEQUENCE [LARGE SCALE GENOMIC DNA]</scope>
    <source>
        <strain evidence="8 9">P105</strain>
    </source>
</reference>
<dbReference type="PANTHER" id="PTHR13479">
    <property type="entry name" value="30S RIBOSOMAL PROTEIN S18"/>
    <property type="match status" value="1"/>
</dbReference>
<accession>A0A7S7SLW4</accession>
<evidence type="ECO:0000256" key="4">
    <source>
        <dbReference type="ARBA" id="ARBA00035141"/>
    </source>
</evidence>
<dbReference type="NCBIfam" id="TIGR00165">
    <property type="entry name" value="S18"/>
    <property type="match status" value="1"/>
</dbReference>
<dbReference type="InterPro" id="IPR001648">
    <property type="entry name" value="Ribosomal_bS18"/>
</dbReference>
<organism evidence="8 9">
    <name type="scientific">Paludibaculum fermentans</name>
    <dbReference type="NCBI Taxonomy" id="1473598"/>
    <lineage>
        <taxon>Bacteria</taxon>
        <taxon>Pseudomonadati</taxon>
        <taxon>Acidobacteriota</taxon>
        <taxon>Terriglobia</taxon>
        <taxon>Bryobacterales</taxon>
        <taxon>Bryobacteraceae</taxon>
        <taxon>Paludibaculum</taxon>
    </lineage>
</organism>
<comment type="subunit">
    <text evidence="5">Part of the 30S ribosomal subunit. Forms a tight heterodimer with protein bS6.</text>
</comment>
<keyword evidence="3 5" id="KW-0687">Ribonucleoprotein</keyword>
<protein>
    <recommendedName>
        <fullName evidence="4 5">Small ribosomal subunit protein bS18</fullName>
    </recommendedName>
</protein>
<keyword evidence="9" id="KW-1185">Reference proteome</keyword>
<keyword evidence="5" id="KW-0694">RNA-binding</keyword>
<evidence type="ECO:0000256" key="6">
    <source>
        <dbReference type="RuleBase" id="RU003910"/>
    </source>
</evidence>
<dbReference type="GO" id="GO:0022627">
    <property type="term" value="C:cytosolic small ribosomal subunit"/>
    <property type="evidence" value="ECO:0007669"/>
    <property type="project" value="TreeGrafter"/>
</dbReference>
<dbReference type="Pfam" id="PF01084">
    <property type="entry name" value="Ribosomal_S18"/>
    <property type="match status" value="1"/>
</dbReference>
<evidence type="ECO:0000313" key="8">
    <source>
        <dbReference type="EMBL" id="QOY89769.1"/>
    </source>
</evidence>
<evidence type="ECO:0000256" key="2">
    <source>
        <dbReference type="ARBA" id="ARBA00022980"/>
    </source>
</evidence>
<dbReference type="AlphaFoldDB" id="A0A7S7SLW4"/>